<organism evidence="2 3">
    <name type="scientific">Rhodofomes roseus</name>
    <dbReference type="NCBI Taxonomy" id="34475"/>
    <lineage>
        <taxon>Eukaryota</taxon>
        <taxon>Fungi</taxon>
        <taxon>Dikarya</taxon>
        <taxon>Basidiomycota</taxon>
        <taxon>Agaricomycotina</taxon>
        <taxon>Agaricomycetes</taxon>
        <taxon>Polyporales</taxon>
        <taxon>Rhodofomes</taxon>
    </lineage>
</organism>
<dbReference type="EMBL" id="JADCUA010000003">
    <property type="protein sequence ID" value="KAH9841790.1"/>
    <property type="molecule type" value="Genomic_DNA"/>
</dbReference>
<dbReference type="GeneID" id="72003408"/>
<keyword evidence="3" id="KW-1185">Reference proteome</keyword>
<accession>A0ABQ8KSJ4</accession>
<dbReference type="Proteomes" id="UP000814176">
    <property type="component" value="Unassembled WGS sequence"/>
</dbReference>
<dbReference type="RefSeq" id="XP_047783089.1">
    <property type="nucleotide sequence ID" value="XM_047922676.1"/>
</dbReference>
<proteinExistence type="predicted"/>
<comment type="caution">
    <text evidence="2">The sequence shown here is derived from an EMBL/GenBank/DDBJ whole genome shotgun (WGS) entry which is preliminary data.</text>
</comment>
<evidence type="ECO:0000313" key="2">
    <source>
        <dbReference type="EMBL" id="KAH9841790.1"/>
    </source>
</evidence>
<protein>
    <submittedName>
        <fullName evidence="2">Uncharacterized protein</fullName>
    </submittedName>
</protein>
<evidence type="ECO:0000256" key="1">
    <source>
        <dbReference type="SAM" id="MobiDB-lite"/>
    </source>
</evidence>
<sequence length="211" mass="23370">MVLALSPLGGTSRARHYIKDICAYPFFQSFASVRAQALPCAPSTRRLSHSPLLPRHEYRLFHAPQRSPQTMFVRQVVQHQTRARSILLEAMRTCRLVEHAGSRRVALQARDGREGGDEGRFRETSGIQQIDAHSRGCDKHSHGSARRACSHTGRLLHRFRSSGPPSSPTSQHQAEDAAPAQDTIDDAPILASQIPICTAPEHVLACAFILR</sequence>
<evidence type="ECO:0000313" key="3">
    <source>
        <dbReference type="Proteomes" id="UP000814176"/>
    </source>
</evidence>
<feature type="region of interest" description="Disordered" evidence="1">
    <location>
        <begin position="159"/>
        <end position="180"/>
    </location>
</feature>
<reference evidence="2 3" key="1">
    <citation type="journal article" date="2021" name="Environ. Microbiol.">
        <title>Gene family expansions and transcriptome signatures uncover fungal adaptations to wood decay.</title>
        <authorList>
            <person name="Hage H."/>
            <person name="Miyauchi S."/>
            <person name="Viragh M."/>
            <person name="Drula E."/>
            <person name="Min B."/>
            <person name="Chaduli D."/>
            <person name="Navarro D."/>
            <person name="Favel A."/>
            <person name="Norest M."/>
            <person name="Lesage-Meessen L."/>
            <person name="Balint B."/>
            <person name="Merenyi Z."/>
            <person name="de Eugenio L."/>
            <person name="Morin E."/>
            <person name="Martinez A.T."/>
            <person name="Baldrian P."/>
            <person name="Stursova M."/>
            <person name="Martinez M.J."/>
            <person name="Novotny C."/>
            <person name="Magnuson J.K."/>
            <person name="Spatafora J.W."/>
            <person name="Maurice S."/>
            <person name="Pangilinan J."/>
            <person name="Andreopoulos W."/>
            <person name="LaButti K."/>
            <person name="Hundley H."/>
            <person name="Na H."/>
            <person name="Kuo A."/>
            <person name="Barry K."/>
            <person name="Lipzen A."/>
            <person name="Henrissat B."/>
            <person name="Riley R."/>
            <person name="Ahrendt S."/>
            <person name="Nagy L.G."/>
            <person name="Grigoriev I.V."/>
            <person name="Martin F."/>
            <person name="Rosso M.N."/>
        </authorList>
    </citation>
    <scope>NUCLEOTIDE SEQUENCE [LARGE SCALE GENOMIC DNA]</scope>
    <source>
        <strain evidence="2 3">CIRM-BRFM 1785</strain>
    </source>
</reference>
<name>A0ABQ8KSJ4_9APHY</name>
<gene>
    <name evidence="2" type="ORF">C8Q71DRAFT_738838</name>
</gene>